<protein>
    <recommendedName>
        <fullName evidence="3">DUF3460 family protein</fullName>
    </recommendedName>
</protein>
<dbReference type="eggNOG" id="ENOG50314ER">
    <property type="taxonomic scope" value="Bacteria"/>
</dbReference>
<dbReference type="InterPro" id="IPR021853">
    <property type="entry name" value="DUF3460"/>
</dbReference>
<dbReference type="RefSeq" id="WP_015389173.1">
    <property type="nucleotide sequence ID" value="NC_020283.1"/>
</dbReference>
<accession>M1LXH3</accession>
<dbReference type="Pfam" id="PF11943">
    <property type="entry name" value="DUF3460"/>
    <property type="match status" value="1"/>
</dbReference>
<dbReference type="KEGG" id="kct:CDEE_0062"/>
<organism evidence="1 2">
    <name type="scientific">Candidatus Kinetoplastidibacterium crithidiae TCC036E</name>
    <dbReference type="NCBI Taxonomy" id="1208918"/>
    <lineage>
        <taxon>Bacteria</taxon>
        <taxon>Pseudomonadati</taxon>
        <taxon>Pseudomonadota</taxon>
        <taxon>Betaproteobacteria</taxon>
        <taxon>Candidatus Kinetoplastidibacterium</taxon>
    </lineage>
</organism>
<dbReference type="PATRIC" id="fig|1208918.3.peg.609"/>
<keyword evidence="2" id="KW-1185">Reference proteome</keyword>
<proteinExistence type="predicted"/>
<sequence>MSNQYESEITIFLRNFKQSNPDIALKQYAGRAILWDKVIDKKLKKDFDYARVPQKPYVYQVD</sequence>
<name>M1LXH3_9PROT</name>
<dbReference type="STRING" id="1208918.CDEE_0062"/>
<reference evidence="1 2" key="1">
    <citation type="journal article" date="2013" name="Genome Biol. Evol.">
        <title>Genome evolution and phylogenomic analysis of candidatus kinetoplastibacterium, the betaproteobacterial endosymbionts of strigomonas and angomonas.</title>
        <authorList>
            <person name="Alves J.M."/>
            <person name="Serrano M.G."/>
            <person name="Maia da Silva F."/>
            <person name="Voegtly L.J."/>
            <person name="Matveyev A.V."/>
            <person name="Teixeira M.M."/>
            <person name="Camargo E.P."/>
            <person name="Buck G.A."/>
        </authorList>
    </citation>
    <scope>NUCLEOTIDE SEQUENCE [LARGE SCALE GENOMIC DNA]</scope>
    <source>
        <strain evidence="1 2">TCC036E</strain>
    </source>
</reference>
<evidence type="ECO:0008006" key="3">
    <source>
        <dbReference type="Google" id="ProtNLM"/>
    </source>
</evidence>
<evidence type="ECO:0000313" key="2">
    <source>
        <dbReference type="Proteomes" id="UP000011686"/>
    </source>
</evidence>
<dbReference type="AlphaFoldDB" id="M1LXH3"/>
<gene>
    <name evidence="1" type="ORF">CDEE_0062</name>
</gene>
<dbReference type="Proteomes" id="UP000011686">
    <property type="component" value="Chromosome"/>
</dbReference>
<dbReference type="HOGENOM" id="CLU_188971_1_0_4"/>
<dbReference type="EMBL" id="CP003804">
    <property type="protein sequence ID" value="AGF47909.1"/>
    <property type="molecule type" value="Genomic_DNA"/>
</dbReference>
<evidence type="ECO:0000313" key="1">
    <source>
        <dbReference type="EMBL" id="AGF47909.1"/>
    </source>
</evidence>